<dbReference type="PANTHER" id="PTHR11545">
    <property type="entry name" value="RIBOSOMAL PROTEIN L13"/>
    <property type="match status" value="1"/>
</dbReference>
<dbReference type="SUPFAM" id="SSF52161">
    <property type="entry name" value="Ribosomal protein L13"/>
    <property type="match status" value="1"/>
</dbReference>
<keyword evidence="2 4" id="KW-0689">Ribosomal protein</keyword>
<dbReference type="InterPro" id="IPR023563">
    <property type="entry name" value="Ribosomal_uL13_CS"/>
</dbReference>
<comment type="caution">
    <text evidence="7">The sequence shown here is derived from an EMBL/GenBank/DDBJ whole genome shotgun (WGS) entry which is preliminary data.</text>
</comment>
<evidence type="ECO:0000313" key="7">
    <source>
        <dbReference type="EMBL" id="GAA1929080.1"/>
    </source>
</evidence>
<dbReference type="Gene3D" id="3.90.1180.10">
    <property type="entry name" value="Ribosomal protein L13"/>
    <property type="match status" value="1"/>
</dbReference>
<comment type="similarity">
    <text evidence="1 4 5">Belongs to the universal ribosomal protein uL13 family.</text>
</comment>
<dbReference type="PANTHER" id="PTHR11545:SF2">
    <property type="entry name" value="LARGE RIBOSOMAL SUBUNIT PROTEIN UL13M"/>
    <property type="match status" value="1"/>
</dbReference>
<keyword evidence="3 4" id="KW-0687">Ribonucleoprotein</keyword>
<evidence type="ECO:0000256" key="3">
    <source>
        <dbReference type="ARBA" id="ARBA00023274"/>
    </source>
</evidence>
<dbReference type="InterPro" id="IPR005822">
    <property type="entry name" value="Ribosomal_uL13"/>
</dbReference>
<organism evidence="7 8">
    <name type="scientific">Microbacterium aoyamense</name>
    <dbReference type="NCBI Taxonomy" id="344166"/>
    <lineage>
        <taxon>Bacteria</taxon>
        <taxon>Bacillati</taxon>
        <taxon>Actinomycetota</taxon>
        <taxon>Actinomycetes</taxon>
        <taxon>Micrococcales</taxon>
        <taxon>Microbacteriaceae</taxon>
        <taxon>Microbacterium</taxon>
    </lineage>
</organism>
<evidence type="ECO:0000256" key="5">
    <source>
        <dbReference type="RuleBase" id="RU003877"/>
    </source>
</evidence>
<keyword evidence="8" id="KW-1185">Reference proteome</keyword>
<dbReference type="CDD" id="cd00392">
    <property type="entry name" value="Ribosomal_L13"/>
    <property type="match status" value="1"/>
</dbReference>
<dbReference type="Proteomes" id="UP001501343">
    <property type="component" value="Unassembled WGS sequence"/>
</dbReference>
<dbReference type="Pfam" id="PF00572">
    <property type="entry name" value="Ribosomal_L13"/>
    <property type="match status" value="1"/>
</dbReference>
<evidence type="ECO:0000256" key="6">
    <source>
        <dbReference type="RuleBase" id="RU003878"/>
    </source>
</evidence>
<dbReference type="EMBL" id="BAAAOF010000004">
    <property type="protein sequence ID" value="GAA1929080.1"/>
    <property type="molecule type" value="Genomic_DNA"/>
</dbReference>
<dbReference type="GO" id="GO:0005840">
    <property type="term" value="C:ribosome"/>
    <property type="evidence" value="ECO:0007669"/>
    <property type="project" value="UniProtKB-KW"/>
</dbReference>
<dbReference type="NCBIfam" id="TIGR01066">
    <property type="entry name" value="rplM_bact"/>
    <property type="match status" value="1"/>
</dbReference>
<evidence type="ECO:0000256" key="1">
    <source>
        <dbReference type="ARBA" id="ARBA00006227"/>
    </source>
</evidence>
<dbReference type="RefSeq" id="WP_248148572.1">
    <property type="nucleotide sequence ID" value="NZ_BAAAOF010000004.1"/>
</dbReference>
<comment type="subunit">
    <text evidence="4">Part of the 50S ribosomal subunit.</text>
</comment>
<dbReference type="InterPro" id="IPR036899">
    <property type="entry name" value="Ribosomal_uL13_sf"/>
</dbReference>
<name>A0ABP5B393_9MICO</name>
<gene>
    <name evidence="4 6 7" type="primary">rplM</name>
    <name evidence="7" type="ORF">GCM10009775_21420</name>
</gene>
<dbReference type="InterPro" id="IPR005823">
    <property type="entry name" value="Ribosomal_uL13_bac-type"/>
</dbReference>
<comment type="function">
    <text evidence="4 6">This protein is one of the early assembly proteins of the 50S ribosomal subunit, although it is not seen to bind rRNA by itself. It is important during the early stages of 50S assembly.</text>
</comment>
<evidence type="ECO:0000256" key="4">
    <source>
        <dbReference type="HAMAP-Rule" id="MF_01366"/>
    </source>
</evidence>
<evidence type="ECO:0000313" key="8">
    <source>
        <dbReference type="Proteomes" id="UP001501343"/>
    </source>
</evidence>
<proteinExistence type="inferred from homology"/>
<dbReference type="PROSITE" id="PS00783">
    <property type="entry name" value="RIBOSOMAL_L13"/>
    <property type="match status" value="1"/>
</dbReference>
<sequence>MTRTFTPKASEVQRDWLVIDATDVILGRLASHAAALLRGKHKATFANHIDSGDFVIIINADKVALSGNKLEQKKAYRHSGYPGGLSSVTYGELMEKNSVRAVEKAVRGMLPKNSLGAAQLKKLKVYRGAEHPHGAQQPTAYTLDQVAQ</sequence>
<protein>
    <recommendedName>
        <fullName evidence="4">Large ribosomal subunit protein uL13</fullName>
    </recommendedName>
</protein>
<dbReference type="PIRSF" id="PIRSF002181">
    <property type="entry name" value="Ribosomal_L13"/>
    <property type="match status" value="1"/>
</dbReference>
<dbReference type="HAMAP" id="MF_01366">
    <property type="entry name" value="Ribosomal_uL13"/>
    <property type="match status" value="1"/>
</dbReference>
<evidence type="ECO:0000256" key="2">
    <source>
        <dbReference type="ARBA" id="ARBA00022980"/>
    </source>
</evidence>
<reference evidence="8" key="1">
    <citation type="journal article" date="2019" name="Int. J. Syst. Evol. Microbiol.">
        <title>The Global Catalogue of Microorganisms (GCM) 10K type strain sequencing project: providing services to taxonomists for standard genome sequencing and annotation.</title>
        <authorList>
            <consortium name="The Broad Institute Genomics Platform"/>
            <consortium name="The Broad Institute Genome Sequencing Center for Infectious Disease"/>
            <person name="Wu L."/>
            <person name="Ma J."/>
        </authorList>
    </citation>
    <scope>NUCLEOTIDE SEQUENCE [LARGE SCALE GENOMIC DNA]</scope>
    <source>
        <strain evidence="8">JCM 14900</strain>
    </source>
</reference>
<accession>A0ABP5B393</accession>